<protein>
    <submittedName>
        <fullName evidence="1">Uncharacterized protein</fullName>
    </submittedName>
</protein>
<evidence type="ECO:0000313" key="1">
    <source>
        <dbReference type="EMBL" id="PSL52265.1"/>
    </source>
</evidence>
<evidence type="ECO:0000313" key="2">
    <source>
        <dbReference type="Proteomes" id="UP000241118"/>
    </source>
</evidence>
<organism evidence="1 2">
    <name type="scientific">Saccharothrix carnea</name>
    <dbReference type="NCBI Taxonomy" id="1280637"/>
    <lineage>
        <taxon>Bacteria</taxon>
        <taxon>Bacillati</taxon>
        <taxon>Actinomycetota</taxon>
        <taxon>Actinomycetes</taxon>
        <taxon>Pseudonocardiales</taxon>
        <taxon>Pseudonocardiaceae</taxon>
        <taxon>Saccharothrix</taxon>
    </lineage>
</organism>
<dbReference type="OrthoDB" id="3700705at2"/>
<accession>A0A2P8I1C1</accession>
<dbReference type="Proteomes" id="UP000241118">
    <property type="component" value="Unassembled WGS sequence"/>
</dbReference>
<reference evidence="1 2" key="1">
    <citation type="submission" date="2018-03" db="EMBL/GenBank/DDBJ databases">
        <title>Genomic Encyclopedia of Type Strains, Phase III (KMG-III): the genomes of soil and plant-associated and newly described type strains.</title>
        <authorList>
            <person name="Whitman W."/>
        </authorList>
    </citation>
    <scope>NUCLEOTIDE SEQUENCE [LARGE SCALE GENOMIC DNA]</scope>
    <source>
        <strain evidence="1 2">CGMCC 4.7097</strain>
    </source>
</reference>
<gene>
    <name evidence="1" type="ORF">B0I31_11492</name>
</gene>
<dbReference type="EMBL" id="PYAX01000014">
    <property type="protein sequence ID" value="PSL52265.1"/>
    <property type="molecule type" value="Genomic_DNA"/>
</dbReference>
<proteinExistence type="predicted"/>
<dbReference type="RefSeq" id="WP_106619160.1">
    <property type="nucleotide sequence ID" value="NZ_PYAX01000014.1"/>
</dbReference>
<dbReference type="AlphaFoldDB" id="A0A2P8I1C1"/>
<sequence>MNVPAAWPVSDGLFAADGVEVDLRIRQHIPSAVVRSLGLELDDNVSIDLRGSLDKVAFLRIGDGIEIVVRESHVRTLREQATAALDDMAHVEAAEAVLENAFHAGAQARTAAALARETADAAQQAGADDPAEVAYAAAQRAGDAAERAQAAVTAASEAMDAADEAAETARATAVHLAEWVGRPPS</sequence>
<name>A0A2P8I1C1_SACCR</name>
<keyword evidence="2" id="KW-1185">Reference proteome</keyword>
<comment type="caution">
    <text evidence="1">The sequence shown here is derived from an EMBL/GenBank/DDBJ whole genome shotgun (WGS) entry which is preliminary data.</text>
</comment>